<dbReference type="GO" id="GO:0008233">
    <property type="term" value="F:peptidase activity"/>
    <property type="evidence" value="ECO:0007669"/>
    <property type="project" value="InterPro"/>
</dbReference>
<dbReference type="SUPFAM" id="SSF55166">
    <property type="entry name" value="Hedgehog/DD-peptidase"/>
    <property type="match status" value="1"/>
</dbReference>
<dbReference type="InterPro" id="IPR036365">
    <property type="entry name" value="PGBD-like_sf"/>
</dbReference>
<dbReference type="AlphaFoldDB" id="A0A7C9FSY4"/>
<dbReference type="InterPro" id="IPR009045">
    <property type="entry name" value="Zn_M74/Hedgehog-like"/>
</dbReference>
<protein>
    <recommendedName>
        <fullName evidence="1">Peptidase M15C domain-containing protein</fullName>
    </recommendedName>
</protein>
<dbReference type="EMBL" id="WHLY01000002">
    <property type="protein sequence ID" value="MPR35932.1"/>
    <property type="molecule type" value="Genomic_DNA"/>
</dbReference>
<dbReference type="RefSeq" id="WP_152763405.1">
    <property type="nucleotide sequence ID" value="NZ_WHLY01000002.1"/>
</dbReference>
<comment type="caution">
    <text evidence="2">The sequence shown here is derived from an EMBL/GenBank/DDBJ whole genome shotgun (WGS) entry which is preliminary data.</text>
</comment>
<gene>
    <name evidence="2" type="ORF">GBK04_21920</name>
</gene>
<proteinExistence type="predicted"/>
<evidence type="ECO:0000313" key="2">
    <source>
        <dbReference type="EMBL" id="MPR35932.1"/>
    </source>
</evidence>
<name>A0A7C9FSY4_9BACT</name>
<dbReference type="InterPro" id="IPR039561">
    <property type="entry name" value="Peptidase_M15C"/>
</dbReference>
<dbReference type="SUPFAM" id="SSF47090">
    <property type="entry name" value="PGBD-like"/>
    <property type="match status" value="2"/>
</dbReference>
<dbReference type="InterPro" id="IPR036366">
    <property type="entry name" value="PGBDSf"/>
</dbReference>
<dbReference type="Gene3D" id="3.30.1380.10">
    <property type="match status" value="1"/>
</dbReference>
<feature type="domain" description="Peptidase M15C" evidence="1">
    <location>
        <begin position="267"/>
        <end position="334"/>
    </location>
</feature>
<reference evidence="2 3" key="1">
    <citation type="submission" date="2019-10" db="EMBL/GenBank/DDBJ databases">
        <title>Draft Genome Sequence of Cytophagaceae sp. SJW1-29.</title>
        <authorList>
            <person name="Choi A."/>
        </authorList>
    </citation>
    <scope>NUCLEOTIDE SEQUENCE [LARGE SCALE GENOMIC DNA]</scope>
    <source>
        <strain evidence="2 3">SJW1-29</strain>
    </source>
</reference>
<dbReference type="Gene3D" id="1.10.101.10">
    <property type="entry name" value="PGBD-like superfamily/PGBD"/>
    <property type="match status" value="2"/>
</dbReference>
<accession>A0A7C9FSY4</accession>
<organism evidence="2 3">
    <name type="scientific">Salmonirosea aquatica</name>
    <dbReference type="NCBI Taxonomy" id="2654236"/>
    <lineage>
        <taxon>Bacteria</taxon>
        <taxon>Pseudomonadati</taxon>
        <taxon>Bacteroidota</taxon>
        <taxon>Cytophagia</taxon>
        <taxon>Cytophagales</taxon>
        <taxon>Spirosomataceae</taxon>
        <taxon>Salmonirosea</taxon>
    </lineage>
</organism>
<evidence type="ECO:0000313" key="3">
    <source>
        <dbReference type="Proteomes" id="UP000479293"/>
    </source>
</evidence>
<sequence>MECSNLIATALQQGDISASLFKGSAHTALIADLQRVLFELGFKRELKFENYQATGAYDSATASAVTAFATKNNLLGDGTTVSNPLAKLMLQRHSFLPEMYLLWSIHNSDLRTKKYISKGTRMSVTAIQLMLFERGYAEQLNFKKFGADGSYGKSTRKAMIAYAKDNGLESDGDLLTRPLMDIMLKDIDAFYGKDWSELAVNNLPNADSPLVLFEASRFQGKPCRADVLFVPMLTKINRYAEQADVFVHVTSSFRTSSNVAGAIVKPATRSNHMAGHAIDMNVIYDNKRQFANSKVLARYPEVPDPVRRFIKFIIDDPDLRWGGDFRDRDPVHIDDHLNRNLGRWDERYLAM</sequence>
<keyword evidence="3" id="KW-1185">Reference proteome</keyword>
<dbReference type="Proteomes" id="UP000479293">
    <property type="component" value="Unassembled WGS sequence"/>
</dbReference>
<evidence type="ECO:0000259" key="1">
    <source>
        <dbReference type="Pfam" id="PF13539"/>
    </source>
</evidence>
<dbReference type="Pfam" id="PF13539">
    <property type="entry name" value="Peptidase_M15_4"/>
    <property type="match status" value="1"/>
</dbReference>